<proteinExistence type="predicted"/>
<protein>
    <submittedName>
        <fullName evidence="1">Uncharacterized protein</fullName>
    </submittedName>
</protein>
<sequence>MLSLVGQKNKSLAERLMFKLQFPQILTKSKFSF</sequence>
<dbReference type="EMBL" id="GGEC01039093">
    <property type="protein sequence ID" value="MBX19577.1"/>
    <property type="molecule type" value="Transcribed_RNA"/>
</dbReference>
<name>A0A2P2LNN8_RHIMU</name>
<evidence type="ECO:0000313" key="1">
    <source>
        <dbReference type="EMBL" id="MBX19577.1"/>
    </source>
</evidence>
<organism evidence="1">
    <name type="scientific">Rhizophora mucronata</name>
    <name type="common">Asiatic mangrove</name>
    <dbReference type="NCBI Taxonomy" id="61149"/>
    <lineage>
        <taxon>Eukaryota</taxon>
        <taxon>Viridiplantae</taxon>
        <taxon>Streptophyta</taxon>
        <taxon>Embryophyta</taxon>
        <taxon>Tracheophyta</taxon>
        <taxon>Spermatophyta</taxon>
        <taxon>Magnoliopsida</taxon>
        <taxon>eudicotyledons</taxon>
        <taxon>Gunneridae</taxon>
        <taxon>Pentapetalae</taxon>
        <taxon>rosids</taxon>
        <taxon>fabids</taxon>
        <taxon>Malpighiales</taxon>
        <taxon>Rhizophoraceae</taxon>
        <taxon>Rhizophora</taxon>
    </lineage>
</organism>
<accession>A0A2P2LNN8</accession>
<reference evidence="1" key="1">
    <citation type="submission" date="2018-02" db="EMBL/GenBank/DDBJ databases">
        <title>Rhizophora mucronata_Transcriptome.</title>
        <authorList>
            <person name="Meera S.P."/>
            <person name="Sreeshan A."/>
            <person name="Augustine A."/>
        </authorList>
    </citation>
    <scope>NUCLEOTIDE SEQUENCE</scope>
    <source>
        <tissue evidence="1">Leaf</tissue>
    </source>
</reference>
<dbReference type="AlphaFoldDB" id="A0A2P2LNN8"/>